<reference evidence="1" key="2">
    <citation type="submission" date="2020-09" db="EMBL/GenBank/DDBJ databases">
        <authorList>
            <person name="Sun Q."/>
            <person name="Kim S."/>
        </authorList>
    </citation>
    <scope>NUCLEOTIDE SEQUENCE</scope>
    <source>
        <strain evidence="1">KCTC 32422</strain>
    </source>
</reference>
<name>A0A918RPR0_9SPHN</name>
<sequence>MTHSRSPIALVLAAAAVLALWVPTLTPAALNLSRPAPAAVLVAPLA</sequence>
<comment type="caution">
    <text evidence="1">The sequence shown here is derived from an EMBL/GenBank/DDBJ whole genome shotgun (WGS) entry which is preliminary data.</text>
</comment>
<evidence type="ECO:0000313" key="1">
    <source>
        <dbReference type="EMBL" id="GHA05811.1"/>
    </source>
</evidence>
<organism evidence="1 2">
    <name type="scientific">Novosphingobium arvoryzae</name>
    <dbReference type="NCBI Taxonomy" id="1256514"/>
    <lineage>
        <taxon>Bacteria</taxon>
        <taxon>Pseudomonadati</taxon>
        <taxon>Pseudomonadota</taxon>
        <taxon>Alphaproteobacteria</taxon>
        <taxon>Sphingomonadales</taxon>
        <taxon>Sphingomonadaceae</taxon>
        <taxon>Novosphingobium</taxon>
    </lineage>
</organism>
<dbReference type="AlphaFoldDB" id="A0A918RPR0"/>
<evidence type="ECO:0000313" key="2">
    <source>
        <dbReference type="Proteomes" id="UP000634139"/>
    </source>
</evidence>
<gene>
    <name evidence="1" type="ORF">GCM10011617_28470</name>
</gene>
<reference evidence="1" key="1">
    <citation type="journal article" date="2014" name="Int. J. Syst. Evol. Microbiol.">
        <title>Complete genome sequence of Corynebacterium casei LMG S-19264T (=DSM 44701T), isolated from a smear-ripened cheese.</title>
        <authorList>
            <consortium name="US DOE Joint Genome Institute (JGI-PGF)"/>
            <person name="Walter F."/>
            <person name="Albersmeier A."/>
            <person name="Kalinowski J."/>
            <person name="Ruckert C."/>
        </authorList>
    </citation>
    <scope>NUCLEOTIDE SEQUENCE</scope>
    <source>
        <strain evidence="1">KCTC 32422</strain>
    </source>
</reference>
<keyword evidence="2" id="KW-1185">Reference proteome</keyword>
<protein>
    <submittedName>
        <fullName evidence="1">Uncharacterized protein</fullName>
    </submittedName>
</protein>
<dbReference type="Proteomes" id="UP000634139">
    <property type="component" value="Unassembled WGS sequence"/>
</dbReference>
<dbReference type="EMBL" id="BMZD01000009">
    <property type="protein sequence ID" value="GHA05811.1"/>
    <property type="molecule type" value="Genomic_DNA"/>
</dbReference>
<dbReference type="RefSeq" id="WP_189542715.1">
    <property type="nucleotide sequence ID" value="NZ_BMZD01000009.1"/>
</dbReference>
<proteinExistence type="predicted"/>
<accession>A0A918RPR0</accession>